<reference evidence="3 4" key="1">
    <citation type="submission" date="2018-10" db="EMBL/GenBank/DDBJ databases">
        <title>Sinomicrobium pectinilyticum sp. nov., a pectinase-producing bacterium isolated from alkaline and saline soil, and emended description of the genus Sinomicrobium.</title>
        <authorList>
            <person name="Cheng B."/>
            <person name="Li C."/>
            <person name="Lai Q."/>
            <person name="Du M."/>
            <person name="Shao Z."/>
            <person name="Xu P."/>
            <person name="Yang C."/>
        </authorList>
    </citation>
    <scope>NUCLEOTIDE SEQUENCE [LARGE SCALE GENOMIC DNA]</scope>
    <source>
        <strain evidence="3 4">5DNS001</strain>
    </source>
</reference>
<keyword evidence="1" id="KW-0732">Signal</keyword>
<evidence type="ECO:0000313" key="4">
    <source>
        <dbReference type="Proteomes" id="UP000267469"/>
    </source>
</evidence>
<accession>A0A3N0DR61</accession>
<sequence length="143" mass="16163">MKQLIALGGLFFLLGTLSVTAQDIFGKWKTIDDETGKEKSIVEIYEKGGRVYGKVVEILNKEKLDAKCDKCNGDKKGQPILGMVIIEGLEKDGNTYSGGSILDPNKGKEYRCKLWVDESDPDKLNVRGYVAFFYRTQNWFRVQ</sequence>
<proteinExistence type="predicted"/>
<dbReference type="PANTHER" id="PTHR36919">
    <property type="entry name" value="BLR1215 PROTEIN"/>
    <property type="match status" value="1"/>
</dbReference>
<dbReference type="Pfam" id="PF09917">
    <property type="entry name" value="DUF2147"/>
    <property type="match status" value="1"/>
</dbReference>
<evidence type="ECO:0000259" key="2">
    <source>
        <dbReference type="Pfam" id="PF09917"/>
    </source>
</evidence>
<evidence type="ECO:0000313" key="3">
    <source>
        <dbReference type="EMBL" id="RNL78107.1"/>
    </source>
</evidence>
<protein>
    <submittedName>
        <fullName evidence="3">DUF2147 domain-containing protein</fullName>
    </submittedName>
</protein>
<gene>
    <name evidence="3" type="ORF">ED312_19775</name>
</gene>
<dbReference type="PANTHER" id="PTHR36919:SF3">
    <property type="entry name" value="BLL5882 PROTEIN"/>
    <property type="match status" value="1"/>
</dbReference>
<dbReference type="AlphaFoldDB" id="A0A3N0DR61"/>
<organism evidence="3 4">
    <name type="scientific">Sinomicrobium pectinilyticum</name>
    <dbReference type="NCBI Taxonomy" id="1084421"/>
    <lineage>
        <taxon>Bacteria</taxon>
        <taxon>Pseudomonadati</taxon>
        <taxon>Bacteroidota</taxon>
        <taxon>Flavobacteriia</taxon>
        <taxon>Flavobacteriales</taxon>
        <taxon>Flavobacteriaceae</taxon>
        <taxon>Sinomicrobium</taxon>
    </lineage>
</organism>
<evidence type="ECO:0000256" key="1">
    <source>
        <dbReference type="SAM" id="SignalP"/>
    </source>
</evidence>
<dbReference type="InterPro" id="IPR019223">
    <property type="entry name" value="DUF2147"/>
</dbReference>
<dbReference type="OrthoDB" id="9814399at2"/>
<dbReference type="Proteomes" id="UP000267469">
    <property type="component" value="Unassembled WGS sequence"/>
</dbReference>
<feature type="chain" id="PRO_5018107033" evidence="1">
    <location>
        <begin position="22"/>
        <end position="143"/>
    </location>
</feature>
<dbReference type="EMBL" id="RJTM01000137">
    <property type="protein sequence ID" value="RNL78107.1"/>
    <property type="molecule type" value="Genomic_DNA"/>
</dbReference>
<feature type="domain" description="DUF2147" evidence="2">
    <location>
        <begin position="26"/>
        <end position="141"/>
    </location>
</feature>
<dbReference type="RefSeq" id="WP_123217760.1">
    <property type="nucleotide sequence ID" value="NZ_RJTM01000137.1"/>
</dbReference>
<dbReference type="Gene3D" id="2.40.128.520">
    <property type="match status" value="1"/>
</dbReference>
<feature type="signal peptide" evidence="1">
    <location>
        <begin position="1"/>
        <end position="21"/>
    </location>
</feature>
<keyword evidence="4" id="KW-1185">Reference proteome</keyword>
<name>A0A3N0DR61_SINP1</name>
<comment type="caution">
    <text evidence="3">The sequence shown here is derived from an EMBL/GenBank/DDBJ whole genome shotgun (WGS) entry which is preliminary data.</text>
</comment>